<dbReference type="GO" id="GO:0005737">
    <property type="term" value="C:cytoplasm"/>
    <property type="evidence" value="ECO:0007669"/>
    <property type="project" value="UniProtKB-SubCell"/>
</dbReference>
<dbReference type="InterPro" id="IPR036822">
    <property type="entry name" value="CutC-like_dom_sf"/>
</dbReference>
<sequence length="232" mass="25511">MIVEICANSFESAKAAQMGGAHRIELCENLAVGGVSPSHHLIKKVIDELDIPTHVLVRPRGGDFCYSEEELQEMLDTISYCKTLKCPGIVSGVLTSEGSIDERRTKTLIQAADGMEFTFHRAFDRVSDPLKSLQQLQKLQITRLLSSGLQQYAEAGIELLNQLRVFSEGKPEIMPGSGITSENVMLFKRTGFTCVHLSAIPKQNVIPNSLFETGVVGTSDVHEIRKVVQLAQ</sequence>
<comment type="caution">
    <text evidence="2">Once thought to be involved in copper homeostasis, experiments in E.coli have shown this is not the case.</text>
</comment>
<keyword evidence="2" id="KW-0963">Cytoplasm</keyword>
<protein>
    <recommendedName>
        <fullName evidence="2">PF03932 family protein CutC</fullName>
    </recommendedName>
</protein>
<dbReference type="Pfam" id="PF03932">
    <property type="entry name" value="CutC"/>
    <property type="match status" value="1"/>
</dbReference>
<evidence type="ECO:0000313" key="4">
    <source>
        <dbReference type="Proteomes" id="UP000515514"/>
    </source>
</evidence>
<accession>A0A7G8PTB7</accession>
<dbReference type="InterPro" id="IPR005627">
    <property type="entry name" value="CutC-like"/>
</dbReference>
<organism evidence="3 4">
    <name type="scientific">Constantimarinum furrinae</name>
    <dbReference type="NCBI Taxonomy" id="2562285"/>
    <lineage>
        <taxon>Bacteria</taxon>
        <taxon>Pseudomonadati</taxon>
        <taxon>Bacteroidota</taxon>
        <taxon>Flavobacteriia</taxon>
        <taxon>Flavobacteriales</taxon>
        <taxon>Flavobacteriaceae</taxon>
        <taxon>Altibacter/Constantimarinum group</taxon>
        <taxon>Constantimarinum</taxon>
    </lineage>
</organism>
<gene>
    <name evidence="2" type="primary">cutC</name>
    <name evidence="3" type="ORF">ALE3EI_1010</name>
</gene>
<comment type="similarity">
    <text evidence="1 2">Belongs to the CutC family.</text>
</comment>
<dbReference type="RefSeq" id="WP_186991553.1">
    <property type="nucleotide sequence ID" value="NZ_CP052909.1"/>
</dbReference>
<keyword evidence="4" id="KW-1185">Reference proteome</keyword>
<proteinExistence type="inferred from homology"/>
<comment type="subcellular location">
    <subcellularLocation>
        <location evidence="2">Cytoplasm</location>
    </subcellularLocation>
</comment>
<dbReference type="EMBL" id="CP052909">
    <property type="protein sequence ID" value="QNJ97583.1"/>
    <property type="molecule type" value="Genomic_DNA"/>
</dbReference>
<evidence type="ECO:0000256" key="2">
    <source>
        <dbReference type="HAMAP-Rule" id="MF_00795"/>
    </source>
</evidence>
<evidence type="ECO:0000256" key="1">
    <source>
        <dbReference type="ARBA" id="ARBA00007768"/>
    </source>
</evidence>
<evidence type="ECO:0000313" key="3">
    <source>
        <dbReference type="EMBL" id="QNJ97583.1"/>
    </source>
</evidence>
<dbReference type="GO" id="GO:0005507">
    <property type="term" value="F:copper ion binding"/>
    <property type="evidence" value="ECO:0007669"/>
    <property type="project" value="TreeGrafter"/>
</dbReference>
<dbReference type="SUPFAM" id="SSF110395">
    <property type="entry name" value="CutC-like"/>
    <property type="match status" value="1"/>
</dbReference>
<dbReference type="PANTHER" id="PTHR12598:SF0">
    <property type="entry name" value="COPPER HOMEOSTASIS PROTEIN CUTC HOMOLOG"/>
    <property type="match status" value="1"/>
</dbReference>
<dbReference type="KEGG" id="alti:ALE3EI_1010"/>
<dbReference type="PANTHER" id="PTHR12598">
    <property type="entry name" value="COPPER HOMEOSTASIS PROTEIN CUTC"/>
    <property type="match status" value="1"/>
</dbReference>
<reference evidence="3 4" key="1">
    <citation type="submission" date="2020-04" db="EMBL/GenBank/DDBJ databases">
        <title>Genome sequence of Altibacter aquimarinus strain ALE3EI.</title>
        <authorList>
            <person name="Oh H.-M."/>
            <person name="Jang D."/>
        </authorList>
    </citation>
    <scope>NUCLEOTIDE SEQUENCE [LARGE SCALE GENOMIC DNA]</scope>
    <source>
        <strain evidence="3 4">ALE3EI</strain>
    </source>
</reference>
<dbReference type="HAMAP" id="MF_00795">
    <property type="entry name" value="CutC"/>
    <property type="match status" value="1"/>
</dbReference>
<name>A0A7G8PTB7_9FLAO</name>
<dbReference type="Gene3D" id="3.20.20.380">
    <property type="entry name" value="Copper homeostasis (CutC) domain"/>
    <property type="match status" value="1"/>
</dbReference>
<dbReference type="Proteomes" id="UP000515514">
    <property type="component" value="Chromosome"/>
</dbReference>
<dbReference type="AlphaFoldDB" id="A0A7G8PTB7"/>